<feature type="transmembrane region" description="Helical" evidence="9">
    <location>
        <begin position="290"/>
        <end position="312"/>
    </location>
</feature>
<keyword evidence="3" id="KW-0813">Transport</keyword>
<dbReference type="PANTHER" id="PTHR43562:SF1">
    <property type="entry name" value="NA(+)_H(+) ANTIPORTER YJBQ-RELATED"/>
    <property type="match status" value="1"/>
</dbReference>
<evidence type="ECO:0000256" key="3">
    <source>
        <dbReference type="ARBA" id="ARBA00022448"/>
    </source>
</evidence>
<keyword evidence="4" id="KW-0050">Antiport</keyword>
<dbReference type="GO" id="GO:0015297">
    <property type="term" value="F:antiporter activity"/>
    <property type="evidence" value="ECO:0007669"/>
    <property type="project" value="UniProtKB-KW"/>
</dbReference>
<evidence type="ECO:0000259" key="10">
    <source>
        <dbReference type="Pfam" id="PF00999"/>
    </source>
</evidence>
<dbReference type="Pfam" id="PF00999">
    <property type="entry name" value="Na_H_Exchanger"/>
    <property type="match status" value="1"/>
</dbReference>
<comment type="subcellular location">
    <subcellularLocation>
        <location evidence="1">Membrane</location>
        <topology evidence="1">Multi-pass membrane protein</topology>
    </subcellularLocation>
</comment>
<comment type="caution">
    <text evidence="11">The sequence shown here is derived from an EMBL/GenBank/DDBJ whole genome shotgun (WGS) entry which is preliminary data.</text>
</comment>
<dbReference type="GO" id="GO:0016020">
    <property type="term" value="C:membrane"/>
    <property type="evidence" value="ECO:0007669"/>
    <property type="project" value="UniProtKB-SubCell"/>
</dbReference>
<evidence type="ECO:0000256" key="2">
    <source>
        <dbReference type="ARBA" id="ARBA00005551"/>
    </source>
</evidence>
<dbReference type="Gene3D" id="1.20.1530.20">
    <property type="match status" value="1"/>
</dbReference>
<protein>
    <submittedName>
        <fullName evidence="11">Cation:proton antiporter</fullName>
    </submittedName>
</protein>
<dbReference type="AlphaFoldDB" id="A0AAE4QTW9"/>
<dbReference type="InterPro" id="IPR038770">
    <property type="entry name" value="Na+/solute_symporter_sf"/>
</dbReference>
<feature type="transmembrane region" description="Helical" evidence="9">
    <location>
        <begin position="15"/>
        <end position="31"/>
    </location>
</feature>
<evidence type="ECO:0000256" key="7">
    <source>
        <dbReference type="ARBA" id="ARBA00023065"/>
    </source>
</evidence>
<feature type="transmembrane region" description="Helical" evidence="9">
    <location>
        <begin position="123"/>
        <end position="142"/>
    </location>
</feature>
<feature type="domain" description="Cation/H+ exchanger transmembrane" evidence="10">
    <location>
        <begin position="23"/>
        <end position="403"/>
    </location>
</feature>
<dbReference type="GO" id="GO:1902600">
    <property type="term" value="P:proton transmembrane transport"/>
    <property type="evidence" value="ECO:0007669"/>
    <property type="project" value="InterPro"/>
</dbReference>
<proteinExistence type="inferred from homology"/>
<keyword evidence="6 9" id="KW-1133">Transmembrane helix</keyword>
<evidence type="ECO:0000256" key="8">
    <source>
        <dbReference type="ARBA" id="ARBA00023136"/>
    </source>
</evidence>
<dbReference type="PANTHER" id="PTHR43562">
    <property type="entry name" value="NAPA-TYPE SODIUM/HYDROGEN ANTIPORTER"/>
    <property type="match status" value="1"/>
</dbReference>
<keyword evidence="7" id="KW-0406">Ion transport</keyword>
<dbReference type="EMBL" id="JAWLKJ010000001">
    <property type="protein sequence ID" value="MDV6298030.1"/>
    <property type="molecule type" value="Genomic_DNA"/>
</dbReference>
<feature type="transmembrane region" description="Helical" evidence="9">
    <location>
        <begin position="382"/>
        <end position="404"/>
    </location>
</feature>
<dbReference type="RefSeq" id="WP_154827964.1">
    <property type="nucleotide sequence ID" value="NZ_JAWLKJ010000001.1"/>
</dbReference>
<dbReference type="Proteomes" id="UP001185873">
    <property type="component" value="Unassembled WGS sequence"/>
</dbReference>
<evidence type="ECO:0000256" key="1">
    <source>
        <dbReference type="ARBA" id="ARBA00004141"/>
    </source>
</evidence>
<reference evidence="11" key="1">
    <citation type="submission" date="2023-10" db="EMBL/GenBank/DDBJ databases">
        <title>Development of a sustainable strategy for remediation of hydrocarbon-contaminated territories based on the waste exchange concept.</title>
        <authorList>
            <person name="Krivoruchko A."/>
        </authorList>
    </citation>
    <scope>NUCLEOTIDE SEQUENCE</scope>
    <source>
        <strain evidence="11">IEGM 1175</strain>
    </source>
</reference>
<feature type="transmembrane region" description="Helical" evidence="9">
    <location>
        <begin position="224"/>
        <end position="243"/>
    </location>
</feature>
<feature type="transmembrane region" description="Helical" evidence="9">
    <location>
        <begin position="99"/>
        <end position="117"/>
    </location>
</feature>
<feature type="transmembrane region" description="Helical" evidence="9">
    <location>
        <begin position="357"/>
        <end position="376"/>
    </location>
</feature>
<feature type="transmembrane region" description="Helical" evidence="9">
    <location>
        <begin position="154"/>
        <end position="174"/>
    </location>
</feature>
<comment type="similarity">
    <text evidence="2">Belongs to the monovalent cation:proton antiporter 2 (CPA2) transporter (TC 2.A.37) family.</text>
</comment>
<keyword evidence="8 9" id="KW-0472">Membrane</keyword>
<feature type="transmembrane region" description="Helical" evidence="9">
    <location>
        <begin position="38"/>
        <end position="60"/>
    </location>
</feature>
<keyword evidence="5 9" id="KW-0812">Transmembrane</keyword>
<evidence type="ECO:0000256" key="5">
    <source>
        <dbReference type="ARBA" id="ARBA00022692"/>
    </source>
</evidence>
<feature type="transmembrane region" description="Helical" evidence="9">
    <location>
        <begin position="318"/>
        <end position="337"/>
    </location>
</feature>
<feature type="transmembrane region" description="Helical" evidence="9">
    <location>
        <begin position="180"/>
        <end position="204"/>
    </location>
</feature>
<evidence type="ECO:0000313" key="11">
    <source>
        <dbReference type="EMBL" id="MDV6298030.1"/>
    </source>
</evidence>
<evidence type="ECO:0000256" key="6">
    <source>
        <dbReference type="ARBA" id="ARBA00022989"/>
    </source>
</evidence>
<accession>A0AAE4QTW9</accession>
<evidence type="ECO:0000256" key="9">
    <source>
        <dbReference type="SAM" id="Phobius"/>
    </source>
</evidence>
<evidence type="ECO:0000313" key="12">
    <source>
        <dbReference type="Proteomes" id="UP001185873"/>
    </source>
</evidence>
<dbReference type="InterPro" id="IPR006153">
    <property type="entry name" value="Cation/H_exchanger_TM"/>
</dbReference>
<gene>
    <name evidence="11" type="ORF">R3P82_02780</name>
</gene>
<name>A0AAE4QTW9_9ACTN</name>
<sequence length="427" mass="43975">MTTTLLAAEASSTELISLFWVVLVVFAAPLLSSLTRSLVPGVVVLLVGGMLVGPNGFGLAVESGGVAMLAELGLGMLFLLAGFELEVSSVTGRGGRRAAGTWLVSMVLAAGVGWLVSGRWETAVAIGLLLTSTAVGTLLPILKGAGHDTTPVGRAVLTHGAIGELGPVLVMAVLLGTRSIGSSLVAVGLFFAAALVVLVVPARLLRVRGLGRALVRDTSTTSQLAMRTVLLLLAAMMVVATVFGLDVVLGAFAAGIILRRLVDVLADQLRASDEDPDRGLAEVLTHQLETVGYSVFIPVFFVVSGMAISVAAVADAPWILVAAVASMLVIRGGGVWLSERVLRTSPGLTTTRERARVGLYAATGLPIIVAVTQVAVDNGLMAARISSVLVAAGAVTVLLFPLLAELVRAGTTTETEETKETEETTTR</sequence>
<organism evidence="11 12">
    <name type="scientific">Dietzia maris</name>
    <dbReference type="NCBI Taxonomy" id="37915"/>
    <lineage>
        <taxon>Bacteria</taxon>
        <taxon>Bacillati</taxon>
        <taxon>Actinomycetota</taxon>
        <taxon>Actinomycetes</taxon>
        <taxon>Mycobacteriales</taxon>
        <taxon>Dietziaceae</taxon>
        <taxon>Dietzia</taxon>
    </lineage>
</organism>
<feature type="transmembrane region" description="Helical" evidence="9">
    <location>
        <begin position="66"/>
        <end position="87"/>
    </location>
</feature>
<evidence type="ECO:0000256" key="4">
    <source>
        <dbReference type="ARBA" id="ARBA00022449"/>
    </source>
</evidence>